<gene>
    <name evidence="4" type="ORF">ACFMB1_19330</name>
</gene>
<protein>
    <submittedName>
        <fullName evidence="4">ComF family protein</fullName>
    </submittedName>
</protein>
<feature type="domain" description="Phosphoribosyltransferase" evidence="2">
    <location>
        <begin position="156"/>
        <end position="249"/>
    </location>
</feature>
<dbReference type="Gene3D" id="3.40.50.2020">
    <property type="match status" value="1"/>
</dbReference>
<evidence type="ECO:0000313" key="4">
    <source>
        <dbReference type="EMBL" id="MFC6037714.1"/>
    </source>
</evidence>
<dbReference type="InterPro" id="IPR029057">
    <property type="entry name" value="PRTase-like"/>
</dbReference>
<name>A0ABW1L1H6_9PROT</name>
<dbReference type="SUPFAM" id="SSF53271">
    <property type="entry name" value="PRTase-like"/>
    <property type="match status" value="1"/>
</dbReference>
<evidence type="ECO:0000256" key="1">
    <source>
        <dbReference type="ARBA" id="ARBA00008007"/>
    </source>
</evidence>
<evidence type="ECO:0000313" key="5">
    <source>
        <dbReference type="Proteomes" id="UP001596116"/>
    </source>
</evidence>
<feature type="domain" description="Double zinc ribbon" evidence="3">
    <location>
        <begin position="20"/>
        <end position="78"/>
    </location>
</feature>
<organism evidence="4 5">
    <name type="scientific">Hyphococcus aureus</name>
    <dbReference type="NCBI Taxonomy" id="2666033"/>
    <lineage>
        <taxon>Bacteria</taxon>
        <taxon>Pseudomonadati</taxon>
        <taxon>Pseudomonadota</taxon>
        <taxon>Alphaproteobacteria</taxon>
        <taxon>Parvularculales</taxon>
        <taxon>Parvularculaceae</taxon>
        <taxon>Hyphococcus</taxon>
    </lineage>
</organism>
<dbReference type="Pfam" id="PF00156">
    <property type="entry name" value="Pribosyltran"/>
    <property type="match status" value="1"/>
</dbReference>
<reference evidence="4 5" key="1">
    <citation type="submission" date="2024-09" db="EMBL/GenBank/DDBJ databases">
        <authorList>
            <person name="Zhang Z.-H."/>
        </authorList>
    </citation>
    <scope>NUCLEOTIDE SEQUENCE [LARGE SCALE GENOMIC DNA]</scope>
    <source>
        <strain evidence="4 5">HHTR114</strain>
    </source>
</reference>
<dbReference type="Pfam" id="PF18912">
    <property type="entry name" value="DZR_2"/>
    <property type="match status" value="1"/>
</dbReference>
<dbReference type="InterPro" id="IPR051910">
    <property type="entry name" value="ComF/GntX_DNA_util-trans"/>
</dbReference>
<evidence type="ECO:0000259" key="3">
    <source>
        <dbReference type="Pfam" id="PF18912"/>
    </source>
</evidence>
<dbReference type="RefSeq" id="WP_379880895.1">
    <property type="nucleotide sequence ID" value="NZ_JBHPON010000003.1"/>
</dbReference>
<sequence length="258" mass="27486">MKPQIFTRLGSWSKGAAQKALDLAMPPHCPVTREETGSADALGARAWGAAHFIETPYCARCGVPFAADYGAEVECPACIAASPDFVHARAALVYDDASHSLIVGFKHGDRTELASMFGRWMARAGEGMMTKSSILAPVPLHPQRLRERRFNQSALLARSVAKETGANLCIDGLVRRRATPPQKDLSAEGRKRNVSGAFGVRDDKARDRFRGAHVVLVDDVLTTGATLSAAARALKRAGASQVDALVLARVVKGGIGAI</sequence>
<dbReference type="InterPro" id="IPR044005">
    <property type="entry name" value="DZR_2"/>
</dbReference>
<proteinExistence type="inferred from homology"/>
<evidence type="ECO:0000259" key="2">
    <source>
        <dbReference type="Pfam" id="PF00156"/>
    </source>
</evidence>
<keyword evidence="5" id="KW-1185">Reference proteome</keyword>
<accession>A0ABW1L1H6</accession>
<comment type="caution">
    <text evidence="4">The sequence shown here is derived from an EMBL/GenBank/DDBJ whole genome shotgun (WGS) entry which is preliminary data.</text>
</comment>
<dbReference type="EMBL" id="JBHPON010000003">
    <property type="protein sequence ID" value="MFC6037714.1"/>
    <property type="molecule type" value="Genomic_DNA"/>
</dbReference>
<comment type="similarity">
    <text evidence="1">Belongs to the ComF/GntX family.</text>
</comment>
<dbReference type="PANTHER" id="PTHR47505:SF1">
    <property type="entry name" value="DNA UTILIZATION PROTEIN YHGH"/>
    <property type="match status" value="1"/>
</dbReference>
<dbReference type="CDD" id="cd06223">
    <property type="entry name" value="PRTases_typeI"/>
    <property type="match status" value="1"/>
</dbReference>
<dbReference type="PANTHER" id="PTHR47505">
    <property type="entry name" value="DNA UTILIZATION PROTEIN YHGH"/>
    <property type="match status" value="1"/>
</dbReference>
<dbReference type="Proteomes" id="UP001596116">
    <property type="component" value="Unassembled WGS sequence"/>
</dbReference>
<dbReference type="InterPro" id="IPR000836">
    <property type="entry name" value="PRTase_dom"/>
</dbReference>